<reference evidence="2" key="1">
    <citation type="submission" date="2021-02" db="EMBL/GenBank/DDBJ databases">
        <authorList>
            <person name="Nowell W R."/>
        </authorList>
    </citation>
    <scope>NUCLEOTIDE SEQUENCE</scope>
</reference>
<name>A0A814Q0K1_ADIRI</name>
<accession>A0A814Q0K1</accession>
<organism evidence="2 3">
    <name type="scientific">Adineta ricciae</name>
    <name type="common">Rotifer</name>
    <dbReference type="NCBI Taxonomy" id="249248"/>
    <lineage>
        <taxon>Eukaryota</taxon>
        <taxon>Metazoa</taxon>
        <taxon>Spiralia</taxon>
        <taxon>Gnathifera</taxon>
        <taxon>Rotifera</taxon>
        <taxon>Eurotatoria</taxon>
        <taxon>Bdelloidea</taxon>
        <taxon>Adinetida</taxon>
        <taxon>Adinetidae</taxon>
        <taxon>Adineta</taxon>
    </lineage>
</organism>
<dbReference type="EMBL" id="CAJNOJ010000102">
    <property type="protein sequence ID" value="CAF1113595.1"/>
    <property type="molecule type" value="Genomic_DNA"/>
</dbReference>
<dbReference type="PRINTS" id="PR01854">
    <property type="entry name" value="BR22PROTEIN"/>
</dbReference>
<proteinExistence type="predicted"/>
<evidence type="ECO:0000313" key="3">
    <source>
        <dbReference type="Proteomes" id="UP000663852"/>
    </source>
</evidence>
<gene>
    <name evidence="2" type="ORF">EDS130_LOCUS20660</name>
</gene>
<evidence type="ECO:0008006" key="4">
    <source>
        <dbReference type="Google" id="ProtNLM"/>
    </source>
</evidence>
<evidence type="ECO:0000256" key="1">
    <source>
        <dbReference type="SAM" id="MobiDB-lite"/>
    </source>
</evidence>
<sequence>MKKKGDSKPFERKSHNQKIRDAHIQRKQEKEVAKKAKEEHKQAVNAAMARYKTNKQQRSKKLVKKTRRGQPVMGEQIELLLNKIQKQKQKQ</sequence>
<dbReference type="InterPro" id="IPR013730">
    <property type="entry name" value="Fyv7/TAP26"/>
</dbReference>
<dbReference type="Proteomes" id="UP000663852">
    <property type="component" value="Unassembled WGS sequence"/>
</dbReference>
<feature type="region of interest" description="Disordered" evidence="1">
    <location>
        <begin position="1"/>
        <end position="41"/>
    </location>
</feature>
<comment type="caution">
    <text evidence="2">The sequence shown here is derived from an EMBL/GenBank/DDBJ whole genome shotgun (WGS) entry which is preliminary data.</text>
</comment>
<evidence type="ECO:0000313" key="2">
    <source>
        <dbReference type="EMBL" id="CAF1113595.1"/>
    </source>
</evidence>
<dbReference type="Pfam" id="PF08524">
    <property type="entry name" value="rRNA_processing"/>
    <property type="match status" value="1"/>
</dbReference>
<protein>
    <recommendedName>
        <fullName evidence="4">Thyroid transcription factor 1-associated protein 26</fullName>
    </recommendedName>
</protein>
<dbReference type="AlphaFoldDB" id="A0A814Q0K1"/>
<dbReference type="OrthoDB" id="10031609at2759"/>